<proteinExistence type="predicted"/>
<dbReference type="AlphaFoldDB" id="A0A4C1SUX0"/>
<comment type="caution">
    <text evidence="1">The sequence shown here is derived from an EMBL/GenBank/DDBJ whole genome shotgun (WGS) entry which is preliminary data.</text>
</comment>
<name>A0A4C1SUX0_EUMVA</name>
<evidence type="ECO:0000313" key="2">
    <source>
        <dbReference type="Proteomes" id="UP000299102"/>
    </source>
</evidence>
<gene>
    <name evidence="1" type="ORF">EVAR_70565_1</name>
</gene>
<evidence type="ECO:0000313" key="1">
    <source>
        <dbReference type="EMBL" id="GBP05962.1"/>
    </source>
</evidence>
<protein>
    <submittedName>
        <fullName evidence="1">Uncharacterized protein</fullName>
    </submittedName>
</protein>
<reference evidence="1 2" key="1">
    <citation type="journal article" date="2019" name="Commun. Biol.">
        <title>The bagworm genome reveals a unique fibroin gene that provides high tensile strength.</title>
        <authorList>
            <person name="Kono N."/>
            <person name="Nakamura H."/>
            <person name="Ohtoshi R."/>
            <person name="Tomita M."/>
            <person name="Numata K."/>
            <person name="Arakawa K."/>
        </authorList>
    </citation>
    <scope>NUCLEOTIDE SEQUENCE [LARGE SCALE GENOMIC DNA]</scope>
</reference>
<accession>A0A4C1SUX0</accession>
<dbReference type="Proteomes" id="UP000299102">
    <property type="component" value="Unassembled WGS sequence"/>
</dbReference>
<organism evidence="1 2">
    <name type="scientific">Eumeta variegata</name>
    <name type="common">Bagworm moth</name>
    <name type="synonym">Eumeta japonica</name>
    <dbReference type="NCBI Taxonomy" id="151549"/>
    <lineage>
        <taxon>Eukaryota</taxon>
        <taxon>Metazoa</taxon>
        <taxon>Ecdysozoa</taxon>
        <taxon>Arthropoda</taxon>
        <taxon>Hexapoda</taxon>
        <taxon>Insecta</taxon>
        <taxon>Pterygota</taxon>
        <taxon>Neoptera</taxon>
        <taxon>Endopterygota</taxon>
        <taxon>Lepidoptera</taxon>
        <taxon>Glossata</taxon>
        <taxon>Ditrysia</taxon>
        <taxon>Tineoidea</taxon>
        <taxon>Psychidae</taxon>
        <taxon>Oiketicinae</taxon>
        <taxon>Eumeta</taxon>
    </lineage>
</organism>
<dbReference type="EMBL" id="BGZK01003974">
    <property type="protein sequence ID" value="GBP05962.1"/>
    <property type="molecule type" value="Genomic_DNA"/>
</dbReference>
<sequence>MWPYVRNGAAVTAFTVRGINFIVKKFHHRRNWLHHPLVTRTQSIIRTACMQNFGSILFTIEESLRRKNDYIVL</sequence>
<keyword evidence="2" id="KW-1185">Reference proteome</keyword>